<protein>
    <recommendedName>
        <fullName evidence="4">Diacylglycerol O-acyltransferase 3</fullName>
    </recommendedName>
</protein>
<dbReference type="CDD" id="cd02980">
    <property type="entry name" value="TRX_Fd_family"/>
    <property type="match status" value="1"/>
</dbReference>
<name>A0AAN7M2Y1_TRANT</name>
<dbReference type="Proteomes" id="UP001346149">
    <property type="component" value="Unassembled WGS sequence"/>
</dbReference>
<evidence type="ECO:0008006" key="4">
    <source>
        <dbReference type="Google" id="ProtNLM"/>
    </source>
</evidence>
<comment type="caution">
    <text evidence="2">The sequence shown here is derived from an EMBL/GenBank/DDBJ whole genome shotgun (WGS) entry which is preliminary data.</text>
</comment>
<organism evidence="2 3">
    <name type="scientific">Trapa natans</name>
    <name type="common">Water chestnut</name>
    <dbReference type="NCBI Taxonomy" id="22666"/>
    <lineage>
        <taxon>Eukaryota</taxon>
        <taxon>Viridiplantae</taxon>
        <taxon>Streptophyta</taxon>
        <taxon>Embryophyta</taxon>
        <taxon>Tracheophyta</taxon>
        <taxon>Spermatophyta</taxon>
        <taxon>Magnoliopsida</taxon>
        <taxon>eudicotyledons</taxon>
        <taxon>Gunneridae</taxon>
        <taxon>Pentapetalae</taxon>
        <taxon>rosids</taxon>
        <taxon>malvids</taxon>
        <taxon>Myrtales</taxon>
        <taxon>Lythraceae</taxon>
        <taxon>Trapa</taxon>
    </lineage>
</organism>
<accession>A0AAN7M2Y1</accession>
<evidence type="ECO:0000256" key="1">
    <source>
        <dbReference type="SAM" id="MobiDB-lite"/>
    </source>
</evidence>
<evidence type="ECO:0000313" key="3">
    <source>
        <dbReference type="Proteomes" id="UP001346149"/>
    </source>
</evidence>
<keyword evidence="3" id="KW-1185">Reference proteome</keyword>
<dbReference type="InterPro" id="IPR036249">
    <property type="entry name" value="Thioredoxin-like_sf"/>
</dbReference>
<sequence length="408" mass="44131">MPRRILSVSSNKTLPRVTLNRPFPHKKSICSETEEILQRFPFDPPAYRLSDPFSPQIILFSHSSFSSFTRSLPGRRMMELSGIVSRNIPCLPGDVGAGFRRGRPQSGFLCIQRGGVSGMSMGFREDGHVKYYSERARCGDRKVEKAVEKKAKKKVKFVKGLYKELSMFSQMGLGIDQGSGLLGELQEKQISEAAEVLLTRLKQLKSEKKELKKMRKQEKARLMAAGRMKHAADSKSSSSSSESSDSETGEVIGMNRLGMGSPAQKPAEQAQPTTQGTAAPHKPSLSEVSTTERLGSPTTSNASNDAEKKIEVCMGGKCRKSGGAALLDELQRAVRIEGAVVGCKCMGKCRDGPNVRICNGAETQRASEGYSSSATDSPPPLNLLCIGVGLEDAQGAEQDSLDVGLQPA</sequence>
<feature type="compositionally biased region" description="Low complexity" evidence="1">
    <location>
        <begin position="234"/>
        <end position="243"/>
    </location>
</feature>
<dbReference type="EMBL" id="JAXQNO010000003">
    <property type="protein sequence ID" value="KAK4801523.1"/>
    <property type="molecule type" value="Genomic_DNA"/>
</dbReference>
<dbReference type="SUPFAM" id="SSF52833">
    <property type="entry name" value="Thioredoxin-like"/>
    <property type="match status" value="1"/>
</dbReference>
<feature type="compositionally biased region" description="Polar residues" evidence="1">
    <location>
        <begin position="286"/>
        <end position="304"/>
    </location>
</feature>
<gene>
    <name evidence="2" type="ORF">SAY86_022010</name>
</gene>
<reference evidence="2 3" key="1">
    <citation type="journal article" date="2023" name="Hortic Res">
        <title>Pangenome of water caltrop reveals structural variations and asymmetric subgenome divergence after allopolyploidization.</title>
        <authorList>
            <person name="Zhang X."/>
            <person name="Chen Y."/>
            <person name="Wang L."/>
            <person name="Yuan Y."/>
            <person name="Fang M."/>
            <person name="Shi L."/>
            <person name="Lu R."/>
            <person name="Comes H.P."/>
            <person name="Ma Y."/>
            <person name="Chen Y."/>
            <person name="Huang G."/>
            <person name="Zhou Y."/>
            <person name="Zheng Z."/>
            <person name="Qiu Y."/>
        </authorList>
    </citation>
    <scope>NUCLEOTIDE SEQUENCE [LARGE SCALE GENOMIC DNA]</scope>
    <source>
        <strain evidence="2">F231</strain>
    </source>
</reference>
<dbReference type="AlphaFoldDB" id="A0AAN7M2Y1"/>
<evidence type="ECO:0000313" key="2">
    <source>
        <dbReference type="EMBL" id="KAK4801523.1"/>
    </source>
</evidence>
<feature type="region of interest" description="Disordered" evidence="1">
    <location>
        <begin position="209"/>
        <end position="304"/>
    </location>
</feature>
<proteinExistence type="predicted"/>
<dbReference type="Gene3D" id="3.40.30.10">
    <property type="entry name" value="Glutaredoxin"/>
    <property type="match status" value="1"/>
</dbReference>